<organism evidence="6 7">
    <name type="scientific">Phocaeicola dorei</name>
    <dbReference type="NCBI Taxonomy" id="357276"/>
    <lineage>
        <taxon>Bacteria</taxon>
        <taxon>Pseudomonadati</taxon>
        <taxon>Bacteroidota</taxon>
        <taxon>Bacteroidia</taxon>
        <taxon>Bacteroidales</taxon>
        <taxon>Bacteroidaceae</taxon>
        <taxon>Phocaeicola</taxon>
    </lineage>
</organism>
<reference evidence="2" key="4">
    <citation type="submission" date="2022-01" db="EMBL/GenBank/DDBJ databases">
        <title>Novel bile acid biosynthetic pathways are enriched in the microbiome of centenarians.</title>
        <authorList>
            <person name="Sato Y."/>
            <person name="Atarashi K."/>
            <person name="Plichta R.D."/>
            <person name="Arai Y."/>
            <person name="Sasajima S."/>
            <person name="Kearney M.S."/>
            <person name="Suda W."/>
            <person name="Takeshita K."/>
            <person name="Sasaki T."/>
            <person name="Okamoto S."/>
            <person name="Skelly N.A."/>
            <person name="Okamura Y."/>
            <person name="Vlamakis H."/>
            <person name="Li Y."/>
            <person name="Tanoue T."/>
            <person name="Takei H."/>
            <person name="Nittono H."/>
            <person name="Narushima S."/>
            <person name="Irie J."/>
            <person name="Itoh H."/>
            <person name="Moriya K."/>
            <person name="Sugiura Y."/>
            <person name="Suematsu M."/>
            <person name="Moritoki N."/>
            <person name="Shibata S."/>
            <person name="Littman R.D."/>
            <person name="Fischbach A.M."/>
            <person name="Uwamino Y."/>
            <person name="Inoue T."/>
            <person name="Honda A."/>
            <person name="Hattori M."/>
            <person name="Murai T."/>
            <person name="Xavier J.R."/>
            <person name="Hirose N."/>
            <person name="Honda K."/>
        </authorList>
    </citation>
    <scope>NUCLEOTIDE SEQUENCE</scope>
    <source>
        <strain evidence="2">CE91-St7</strain>
    </source>
</reference>
<dbReference type="InterPro" id="IPR033395">
    <property type="entry name" value="DUF5106"/>
</dbReference>
<dbReference type="EMBL" id="QRZL01000008">
    <property type="protein sequence ID" value="RGV77783.1"/>
    <property type="molecule type" value="Genomic_DNA"/>
</dbReference>
<evidence type="ECO:0000313" key="5">
    <source>
        <dbReference type="EMBL" id="QJR78762.1"/>
    </source>
</evidence>
<proteinExistence type="predicted"/>
<accession>A0A076IZG9</accession>
<reference evidence="4" key="5">
    <citation type="submission" date="2023-10" db="EMBL/GenBank/DDBJ databases">
        <title>Genome of Potential pathogenic bacteria in Crohn's disease.</title>
        <authorList>
            <person name="Rodriguez-Palacios A."/>
        </authorList>
    </citation>
    <scope>NUCLEOTIDE SEQUENCE</scope>
    <source>
        <strain evidence="4">CavFT-hAR62</strain>
    </source>
</reference>
<dbReference type="EMBL" id="JAWDEV010000011">
    <property type="protein sequence ID" value="MDU0271598.1"/>
    <property type="molecule type" value="Genomic_DNA"/>
</dbReference>
<dbReference type="eggNOG" id="COG0526">
    <property type="taxonomic scope" value="Bacteria"/>
</dbReference>
<dbReference type="Gene3D" id="3.40.30.10">
    <property type="entry name" value="Glutaredoxin"/>
    <property type="match status" value="1"/>
</dbReference>
<dbReference type="EMBL" id="BQOB01000001">
    <property type="protein sequence ID" value="GKH80038.1"/>
    <property type="molecule type" value="Genomic_DNA"/>
</dbReference>
<protein>
    <submittedName>
        <fullName evidence="6">DUF5106 domain-containing protein</fullName>
    </submittedName>
</protein>
<dbReference type="KEGG" id="bdo:EL88_23980"/>
<dbReference type="GeneID" id="93449250"/>
<evidence type="ECO:0000313" key="9">
    <source>
        <dbReference type="Proteomes" id="UP000500949"/>
    </source>
</evidence>
<reference evidence="6 7" key="1">
    <citation type="submission" date="2018-08" db="EMBL/GenBank/DDBJ databases">
        <title>A genome reference for cultivated species of the human gut microbiota.</title>
        <authorList>
            <person name="Zou Y."/>
            <person name="Xue W."/>
            <person name="Luo G."/>
        </authorList>
    </citation>
    <scope>NUCLEOTIDE SEQUENCE [LARGE SCALE GENOMIC DNA]</scope>
    <source>
        <strain evidence="6 7">AF14-1AC</strain>
    </source>
</reference>
<evidence type="ECO:0000259" key="1">
    <source>
        <dbReference type="Pfam" id="PF17127"/>
    </source>
</evidence>
<dbReference type="EMBL" id="CP046176">
    <property type="protein sequence ID" value="QJR78762.1"/>
    <property type="molecule type" value="Genomic_DNA"/>
</dbReference>
<dbReference type="Proteomes" id="UP000347681">
    <property type="component" value="Unassembled WGS sequence"/>
</dbReference>
<dbReference type="Proteomes" id="UP000283678">
    <property type="component" value="Unassembled WGS sequence"/>
</dbReference>
<dbReference type="InterPro" id="IPR036249">
    <property type="entry name" value="Thioredoxin-like_sf"/>
</dbReference>
<dbReference type="AlphaFoldDB" id="A0A076IZG9"/>
<dbReference type="Proteomes" id="UP001181086">
    <property type="component" value="Unassembled WGS sequence"/>
</dbReference>
<gene>
    <name evidence="2" type="ORF">CE91St7_09220</name>
    <name evidence="6" type="ORF">DWW04_09730</name>
    <name evidence="3" type="ORF">F2Y61_07070</name>
    <name evidence="5" type="ORF">GKD17_21545</name>
    <name evidence="4" type="ORF">RVH45_17210</name>
</gene>
<evidence type="ECO:0000313" key="3">
    <source>
        <dbReference type="EMBL" id="KAA5384045.1"/>
    </source>
</evidence>
<feature type="domain" description="DUF5106" evidence="1">
    <location>
        <begin position="23"/>
        <end position="169"/>
    </location>
</feature>
<dbReference type="Proteomes" id="UP000500949">
    <property type="component" value="Chromosome"/>
</dbReference>
<dbReference type="EMBL" id="VVZB01000003">
    <property type="protein sequence ID" value="KAA5384045.1"/>
    <property type="molecule type" value="Genomic_DNA"/>
</dbReference>
<reference evidence="5 9" key="3">
    <citation type="submission" date="2019-11" db="EMBL/GenBank/DDBJ databases">
        <title>Complete genome sequence of Bacteroides dorei DSM 17855.</title>
        <authorList>
            <person name="Russell J.T."/>
        </authorList>
    </citation>
    <scope>NUCLEOTIDE SEQUENCE [LARGE SCALE GENOMIC DNA]</scope>
    <source>
        <strain evidence="5 9">DSM 17855</strain>
    </source>
</reference>
<name>A0A076IZG9_9BACT</name>
<evidence type="ECO:0000313" key="7">
    <source>
        <dbReference type="Proteomes" id="UP000283678"/>
    </source>
</evidence>
<evidence type="ECO:0000313" key="6">
    <source>
        <dbReference type="EMBL" id="RGV77783.1"/>
    </source>
</evidence>
<evidence type="ECO:0000313" key="8">
    <source>
        <dbReference type="Proteomes" id="UP000347681"/>
    </source>
</evidence>
<dbReference type="SUPFAM" id="SSF52833">
    <property type="entry name" value="Thioredoxin-like"/>
    <property type="match status" value="1"/>
</dbReference>
<sequence length="311" mass="36030">MRKTDIWIGVLCCFLLIACDGKKQKSLSVNDDNKSLTFTLPEVPIMLQSPEDRLNFMVQHYWDHFNFKDTAYIHVPDITEQALVDYMDLLNRVPSSLSDSCLIRIMQQASQEKKMFGYFVEIFRRYLFDPNSPLRNEELYEPVCRFLSASSLTDEAARSRAQHDLKLIGMNKVGSIAADFIYTLPSGMQKRMRDICTPYTLLLFYNPDCHGCAETLATMKTSAVLNSPHIMKQVKILAFYPDEDREVWTKHQNEIPDGWINSYDKELTVLTEECYDLKAMPALYLLDKDKKVLLKDATVKEIEDYLKNKSL</sequence>
<dbReference type="RefSeq" id="WP_007833682.1">
    <property type="nucleotide sequence ID" value="NZ_BAABYF010000001.1"/>
</dbReference>
<dbReference type="Proteomes" id="UP001055104">
    <property type="component" value="Unassembled WGS sequence"/>
</dbReference>
<dbReference type="PROSITE" id="PS51257">
    <property type="entry name" value="PROKAR_LIPOPROTEIN"/>
    <property type="match status" value="1"/>
</dbReference>
<reference evidence="3 8" key="2">
    <citation type="journal article" date="2019" name="Nat. Med.">
        <title>A library of human gut bacterial isolates paired with longitudinal multiomics data enables mechanistic microbiome research.</title>
        <authorList>
            <person name="Poyet M."/>
            <person name="Groussin M."/>
            <person name="Gibbons S.M."/>
            <person name="Avila-Pacheco J."/>
            <person name="Jiang X."/>
            <person name="Kearney S.M."/>
            <person name="Perrotta A.R."/>
            <person name="Berdy B."/>
            <person name="Zhao S."/>
            <person name="Lieberman T.D."/>
            <person name="Swanson P.K."/>
            <person name="Smith M."/>
            <person name="Roesemann S."/>
            <person name="Alexander J.E."/>
            <person name="Rich S.A."/>
            <person name="Livny J."/>
            <person name="Vlamakis H."/>
            <person name="Clish C."/>
            <person name="Bullock K."/>
            <person name="Deik A."/>
            <person name="Scott J."/>
            <person name="Pierce K.A."/>
            <person name="Xavier R.J."/>
            <person name="Alm E.J."/>
        </authorList>
    </citation>
    <scope>NUCLEOTIDE SEQUENCE [LARGE SCALE GENOMIC DNA]</scope>
    <source>
        <strain evidence="3 8">BIOML-A5</strain>
    </source>
</reference>
<evidence type="ECO:0000313" key="4">
    <source>
        <dbReference type="EMBL" id="MDU0271598.1"/>
    </source>
</evidence>
<evidence type="ECO:0000313" key="2">
    <source>
        <dbReference type="EMBL" id="GKH80038.1"/>
    </source>
</evidence>
<dbReference type="Pfam" id="PF17127">
    <property type="entry name" value="DUF5106"/>
    <property type="match status" value="1"/>
</dbReference>